<keyword evidence="3 11" id="KW-0812">Transmembrane</keyword>
<evidence type="ECO:0000259" key="14">
    <source>
        <dbReference type="SMART" id="SM00082"/>
    </source>
</evidence>
<evidence type="ECO:0000313" key="16">
    <source>
        <dbReference type="Proteomes" id="UP000288216"/>
    </source>
</evidence>
<keyword evidence="5 12" id="KW-0732">Signal</keyword>
<evidence type="ECO:0000256" key="2">
    <source>
        <dbReference type="ARBA" id="ARBA00022614"/>
    </source>
</evidence>
<keyword evidence="9 11" id="KW-0472">Membrane</keyword>
<evidence type="ECO:0000256" key="8">
    <source>
        <dbReference type="ARBA" id="ARBA00023084"/>
    </source>
</evidence>
<proteinExistence type="predicted"/>
<organism evidence="15 16">
    <name type="scientific">Scyliorhinus torazame</name>
    <name type="common">Cloudy catshark</name>
    <name type="synonym">Catulus torazame</name>
    <dbReference type="NCBI Taxonomy" id="75743"/>
    <lineage>
        <taxon>Eukaryota</taxon>
        <taxon>Metazoa</taxon>
        <taxon>Chordata</taxon>
        <taxon>Craniata</taxon>
        <taxon>Vertebrata</taxon>
        <taxon>Chondrichthyes</taxon>
        <taxon>Elasmobranchii</taxon>
        <taxon>Galeomorphii</taxon>
        <taxon>Galeoidea</taxon>
        <taxon>Carcharhiniformes</taxon>
        <taxon>Scyliorhinidae</taxon>
        <taxon>Scyliorhinus</taxon>
    </lineage>
</organism>
<feature type="signal peptide" evidence="12">
    <location>
        <begin position="1"/>
        <end position="40"/>
    </location>
</feature>
<dbReference type="GO" id="GO:0007596">
    <property type="term" value="P:blood coagulation"/>
    <property type="evidence" value="ECO:0007669"/>
    <property type="project" value="UniProtKB-KW"/>
</dbReference>
<dbReference type="EMBL" id="BFAA01016278">
    <property type="protein sequence ID" value="GCB75165.1"/>
    <property type="molecule type" value="Genomic_DNA"/>
</dbReference>
<keyword evidence="16" id="KW-1185">Reference proteome</keyword>
<evidence type="ECO:0000313" key="15">
    <source>
        <dbReference type="EMBL" id="GCB75165.1"/>
    </source>
</evidence>
<feature type="domain" description="LRRNT" evidence="13">
    <location>
        <begin position="41"/>
        <end position="75"/>
    </location>
</feature>
<evidence type="ECO:0000256" key="5">
    <source>
        <dbReference type="ARBA" id="ARBA00022729"/>
    </source>
</evidence>
<accession>A0A401PPY5</accession>
<dbReference type="InterPro" id="IPR032675">
    <property type="entry name" value="LRR_dom_sf"/>
</dbReference>
<dbReference type="SMART" id="SM00082">
    <property type="entry name" value="LRRCT"/>
    <property type="match status" value="1"/>
</dbReference>
<evidence type="ECO:0000256" key="9">
    <source>
        <dbReference type="ARBA" id="ARBA00023136"/>
    </source>
</evidence>
<comment type="subcellular location">
    <subcellularLocation>
        <location evidence="1">Membrane</location>
        <topology evidence="1">Single-pass type I membrane protein</topology>
    </subcellularLocation>
</comment>
<dbReference type="STRING" id="75743.A0A401PPY5"/>
<dbReference type="Gene3D" id="3.80.10.10">
    <property type="entry name" value="Ribonuclease Inhibitor"/>
    <property type="match status" value="1"/>
</dbReference>
<keyword evidence="4" id="KW-0356">Hemostasis</keyword>
<keyword evidence="2" id="KW-0433">Leucine-rich repeat</keyword>
<dbReference type="InterPro" id="IPR000372">
    <property type="entry name" value="LRRNT"/>
</dbReference>
<gene>
    <name evidence="15" type="ORF">scyTo_0020328</name>
</gene>
<feature type="non-terminal residue" evidence="15">
    <location>
        <position position="1"/>
    </location>
</feature>
<evidence type="ECO:0000259" key="13">
    <source>
        <dbReference type="SMART" id="SM00013"/>
    </source>
</evidence>
<dbReference type="PANTHER" id="PTHR22650">
    <property type="entry name" value="GLYCOPROTEIN IB BETA"/>
    <property type="match status" value="1"/>
</dbReference>
<dbReference type="OrthoDB" id="676979at2759"/>
<dbReference type="OMA" id="CPVPCKC"/>
<evidence type="ECO:0000256" key="10">
    <source>
        <dbReference type="ARBA" id="ARBA00023157"/>
    </source>
</evidence>
<dbReference type="InterPro" id="IPR000483">
    <property type="entry name" value="Cys-rich_flank_reg_C"/>
</dbReference>
<feature type="domain" description="LRRCT" evidence="14">
    <location>
        <begin position="105"/>
        <end position="158"/>
    </location>
</feature>
<dbReference type="GO" id="GO:0016020">
    <property type="term" value="C:membrane"/>
    <property type="evidence" value="ECO:0007669"/>
    <property type="project" value="UniProtKB-SubCell"/>
</dbReference>
<feature type="transmembrane region" description="Helical" evidence="11">
    <location>
        <begin position="164"/>
        <end position="190"/>
    </location>
</feature>
<evidence type="ECO:0000256" key="4">
    <source>
        <dbReference type="ARBA" id="ARBA00022696"/>
    </source>
</evidence>
<evidence type="ECO:0000256" key="1">
    <source>
        <dbReference type="ARBA" id="ARBA00004479"/>
    </source>
</evidence>
<evidence type="ECO:0000256" key="7">
    <source>
        <dbReference type="ARBA" id="ARBA00022989"/>
    </source>
</evidence>
<keyword evidence="8" id="KW-0094">Blood coagulation</keyword>
<protein>
    <recommendedName>
        <fullName evidence="17">LRRCT domain-containing protein</fullName>
    </recommendedName>
</protein>
<evidence type="ECO:0000256" key="12">
    <source>
        <dbReference type="SAM" id="SignalP"/>
    </source>
</evidence>
<evidence type="ECO:0008006" key="17">
    <source>
        <dbReference type="Google" id="ProtNLM"/>
    </source>
</evidence>
<reference evidence="15 16" key="1">
    <citation type="journal article" date="2018" name="Nat. Ecol. Evol.">
        <title>Shark genomes provide insights into elasmobranch evolution and the origin of vertebrates.</title>
        <authorList>
            <person name="Hara Y"/>
            <person name="Yamaguchi K"/>
            <person name="Onimaru K"/>
            <person name="Kadota M"/>
            <person name="Koyanagi M"/>
            <person name="Keeley SD"/>
            <person name="Tatsumi K"/>
            <person name="Tanaka K"/>
            <person name="Motone F"/>
            <person name="Kageyama Y"/>
            <person name="Nozu R"/>
            <person name="Adachi N"/>
            <person name="Nishimura O"/>
            <person name="Nakagawa R"/>
            <person name="Tanegashima C"/>
            <person name="Kiyatake I"/>
            <person name="Matsumoto R"/>
            <person name="Murakumo K"/>
            <person name="Nishida K"/>
            <person name="Terakita A"/>
            <person name="Kuratani S"/>
            <person name="Sato K"/>
            <person name="Hyodo S Kuraku.S."/>
        </authorList>
    </citation>
    <scope>NUCLEOTIDE SEQUENCE [LARGE SCALE GENOMIC DNA]</scope>
</reference>
<evidence type="ECO:0000256" key="3">
    <source>
        <dbReference type="ARBA" id="ARBA00022692"/>
    </source>
</evidence>
<feature type="chain" id="PRO_5019334712" description="LRRCT domain-containing protein" evidence="12">
    <location>
        <begin position="41"/>
        <end position="213"/>
    </location>
</feature>
<evidence type="ECO:0000256" key="6">
    <source>
        <dbReference type="ARBA" id="ARBA00022889"/>
    </source>
</evidence>
<dbReference type="SMART" id="SM00013">
    <property type="entry name" value="LRRNT"/>
    <property type="match status" value="1"/>
</dbReference>
<dbReference type="SUPFAM" id="SSF52058">
    <property type="entry name" value="L domain-like"/>
    <property type="match status" value="1"/>
</dbReference>
<name>A0A401PPY5_SCYTO</name>
<keyword evidence="7 11" id="KW-1133">Transmembrane helix</keyword>
<dbReference type="InterPro" id="IPR052313">
    <property type="entry name" value="GPIb-IX-V_Complex"/>
</dbReference>
<dbReference type="AlphaFoldDB" id="A0A401PPY5"/>
<keyword evidence="6" id="KW-0130">Cell adhesion</keyword>
<keyword evidence="10" id="KW-1015">Disulfide bond</keyword>
<comment type="caution">
    <text evidence="15">The sequence shown here is derived from an EMBL/GenBank/DDBJ whole genome shotgun (WGS) entry which is preliminary data.</text>
</comment>
<evidence type="ECO:0000256" key="11">
    <source>
        <dbReference type="SAM" id="Phobius"/>
    </source>
</evidence>
<dbReference type="GO" id="GO:0007155">
    <property type="term" value="P:cell adhesion"/>
    <property type="evidence" value="ECO:0007669"/>
    <property type="project" value="UniProtKB-KW"/>
</dbReference>
<sequence length="213" mass="24125">AASVEREAVHFQFGDFTTMSLLLHRELFLLFLSLIQVATSQCPPECSCSGTILDCSNNGLNAGTLPTHIATTTTEIKLNNNKLSSIPNGFFDSLQNLRSVTLDYNPWTCDCNILYLRSWLLKQEDRSQYKDIRCSSPVELQGRLIVYLTEDEVGSNCKDWYCNMALICQIGLFAFIVIQAILLIFVIIFLKRFEKFSKEAIGAPKEDNFRNAM</sequence>
<dbReference type="Proteomes" id="UP000288216">
    <property type="component" value="Unassembled WGS sequence"/>
</dbReference>
<dbReference type="PANTHER" id="PTHR22650:SF7">
    <property type="entry name" value="PLATELET GLYCOPROTEIN IB BETA CHAIN"/>
    <property type="match status" value="1"/>
</dbReference>